<accession>A0ABD1LSA4</accession>
<name>A0ABD1LSA4_9FABA</name>
<dbReference type="EMBL" id="JBGMDY010000008">
    <property type="protein sequence ID" value="KAL2326380.1"/>
    <property type="molecule type" value="Genomic_DNA"/>
</dbReference>
<evidence type="ECO:0000313" key="1">
    <source>
        <dbReference type="EMBL" id="KAL2326380.1"/>
    </source>
</evidence>
<organism evidence="1 2">
    <name type="scientific">Flemingia macrophylla</name>
    <dbReference type="NCBI Taxonomy" id="520843"/>
    <lineage>
        <taxon>Eukaryota</taxon>
        <taxon>Viridiplantae</taxon>
        <taxon>Streptophyta</taxon>
        <taxon>Embryophyta</taxon>
        <taxon>Tracheophyta</taxon>
        <taxon>Spermatophyta</taxon>
        <taxon>Magnoliopsida</taxon>
        <taxon>eudicotyledons</taxon>
        <taxon>Gunneridae</taxon>
        <taxon>Pentapetalae</taxon>
        <taxon>rosids</taxon>
        <taxon>fabids</taxon>
        <taxon>Fabales</taxon>
        <taxon>Fabaceae</taxon>
        <taxon>Papilionoideae</taxon>
        <taxon>50 kb inversion clade</taxon>
        <taxon>NPAAA clade</taxon>
        <taxon>indigoferoid/millettioid clade</taxon>
        <taxon>Phaseoleae</taxon>
        <taxon>Flemingia</taxon>
    </lineage>
</organism>
<comment type="caution">
    <text evidence="1">The sequence shown here is derived from an EMBL/GenBank/DDBJ whole genome shotgun (WGS) entry which is preliminary data.</text>
</comment>
<evidence type="ECO:0000313" key="2">
    <source>
        <dbReference type="Proteomes" id="UP001603857"/>
    </source>
</evidence>
<dbReference type="AlphaFoldDB" id="A0ABD1LSA4"/>
<keyword evidence="2" id="KW-1185">Reference proteome</keyword>
<dbReference type="Proteomes" id="UP001603857">
    <property type="component" value="Unassembled WGS sequence"/>
</dbReference>
<gene>
    <name evidence="1" type="ORF">Fmac_025438</name>
</gene>
<proteinExistence type="predicted"/>
<sequence length="137" mass="15089">MKNLKRRIPKSDNLVRENMEELGIDPSEALEDTIQTLTLQGVDLSGLVTCLPGHAQTNPLIQCLNTFTHLLTVPTPHQNDVAQAVHTFHHLCSHFPPNTSIATKNDAVCLTSSLCSNIPFFVFALSAFSSLLHNLFI</sequence>
<reference evidence="1 2" key="1">
    <citation type="submission" date="2024-08" db="EMBL/GenBank/DDBJ databases">
        <title>Insights into the chromosomal genome structure of Flemingia macrophylla.</title>
        <authorList>
            <person name="Ding Y."/>
            <person name="Zhao Y."/>
            <person name="Bi W."/>
            <person name="Wu M."/>
            <person name="Zhao G."/>
            <person name="Gong Y."/>
            <person name="Li W."/>
            <person name="Zhang P."/>
        </authorList>
    </citation>
    <scope>NUCLEOTIDE SEQUENCE [LARGE SCALE GENOMIC DNA]</scope>
    <source>
        <strain evidence="1">DYQJB</strain>
        <tissue evidence="1">Leaf</tissue>
    </source>
</reference>
<protein>
    <submittedName>
        <fullName evidence="1">Uncharacterized protein</fullName>
    </submittedName>
</protein>